<proteinExistence type="inferred from homology"/>
<dbReference type="FunFam" id="2.40.10.10:FF:000001">
    <property type="entry name" value="Periplasmic serine protease DegS"/>
    <property type="match status" value="1"/>
</dbReference>
<feature type="active site" description="Charge relay system" evidence="7">
    <location>
        <position position="137"/>
    </location>
</feature>
<dbReference type="GO" id="GO:0006515">
    <property type="term" value="P:protein quality control for misfolded or incompletely synthesized proteins"/>
    <property type="evidence" value="ECO:0007669"/>
    <property type="project" value="TreeGrafter"/>
</dbReference>
<feature type="domain" description="PDZ" evidence="10">
    <location>
        <begin position="258"/>
        <end position="349"/>
    </location>
</feature>
<keyword evidence="2 11" id="KW-0645">Protease</keyword>
<dbReference type="Proteomes" id="UP000245474">
    <property type="component" value="Unassembled WGS sequence"/>
</dbReference>
<feature type="binding site" evidence="8">
    <location>
        <position position="137"/>
    </location>
    <ligand>
        <name>substrate</name>
    </ligand>
</feature>
<dbReference type="SUPFAM" id="SSF50156">
    <property type="entry name" value="PDZ domain-like"/>
    <property type="match status" value="2"/>
</dbReference>
<feature type="active site" description="Charge relay system" evidence="7">
    <location>
        <position position="107"/>
    </location>
</feature>
<dbReference type="NCBIfam" id="TIGR02037">
    <property type="entry name" value="degP_htrA_DO"/>
    <property type="match status" value="1"/>
</dbReference>
<dbReference type="InterPro" id="IPR009003">
    <property type="entry name" value="Peptidase_S1_PA"/>
</dbReference>
<evidence type="ECO:0000259" key="10">
    <source>
        <dbReference type="PROSITE" id="PS50106"/>
    </source>
</evidence>
<feature type="binding site" evidence="8">
    <location>
        <begin position="212"/>
        <end position="214"/>
    </location>
    <ligand>
        <name>substrate</name>
    </ligand>
</feature>
<dbReference type="SMART" id="SM00228">
    <property type="entry name" value="PDZ"/>
    <property type="match status" value="2"/>
</dbReference>
<feature type="signal peptide" evidence="9">
    <location>
        <begin position="1"/>
        <end position="28"/>
    </location>
</feature>
<evidence type="ECO:0000256" key="7">
    <source>
        <dbReference type="PIRSR" id="PIRSR611782-1"/>
    </source>
</evidence>
<keyword evidence="5" id="KW-0378">Hydrolase</keyword>
<feature type="binding site" evidence="8">
    <location>
        <position position="107"/>
    </location>
    <ligand>
        <name>substrate</name>
    </ligand>
</feature>
<evidence type="ECO:0000256" key="5">
    <source>
        <dbReference type="ARBA" id="ARBA00022801"/>
    </source>
</evidence>
<evidence type="ECO:0000256" key="1">
    <source>
        <dbReference type="ARBA" id="ARBA00010541"/>
    </source>
</evidence>
<keyword evidence="3 9" id="KW-0732">Signal</keyword>
<feature type="domain" description="PDZ" evidence="10">
    <location>
        <begin position="362"/>
        <end position="427"/>
    </location>
</feature>
<dbReference type="PROSITE" id="PS51318">
    <property type="entry name" value="TAT"/>
    <property type="match status" value="1"/>
</dbReference>
<dbReference type="GO" id="GO:0004252">
    <property type="term" value="F:serine-type endopeptidase activity"/>
    <property type="evidence" value="ECO:0007669"/>
    <property type="project" value="InterPro"/>
</dbReference>
<evidence type="ECO:0000313" key="11">
    <source>
        <dbReference type="EMBL" id="PWG65782.1"/>
    </source>
</evidence>
<dbReference type="InterPro" id="IPR001940">
    <property type="entry name" value="Peptidase_S1C"/>
</dbReference>
<accession>A0A2U2N9L8</accession>
<dbReference type="PANTHER" id="PTHR22939">
    <property type="entry name" value="SERINE PROTEASE FAMILY S1C HTRA-RELATED"/>
    <property type="match status" value="1"/>
</dbReference>
<comment type="caution">
    <text evidence="11">The sequence shown here is derived from an EMBL/GenBank/DDBJ whole genome shotgun (WGS) entry which is preliminary data.</text>
</comment>
<evidence type="ECO:0000256" key="9">
    <source>
        <dbReference type="SAM" id="SignalP"/>
    </source>
</evidence>
<evidence type="ECO:0000256" key="8">
    <source>
        <dbReference type="PIRSR" id="PIRSR611782-2"/>
    </source>
</evidence>
<dbReference type="AlphaFoldDB" id="A0A2U2N9L8"/>
<dbReference type="Gene3D" id="2.40.10.120">
    <property type="match status" value="1"/>
</dbReference>
<protein>
    <submittedName>
        <fullName evidence="11">Serine endoprotease DegQ</fullName>
    </submittedName>
</protein>
<evidence type="ECO:0000256" key="2">
    <source>
        <dbReference type="ARBA" id="ARBA00022670"/>
    </source>
</evidence>
<dbReference type="PANTHER" id="PTHR22939:SF129">
    <property type="entry name" value="SERINE PROTEASE HTRA2, MITOCHONDRIAL"/>
    <property type="match status" value="1"/>
</dbReference>
<comment type="similarity">
    <text evidence="1">Belongs to the peptidase S1C family.</text>
</comment>
<dbReference type="InterPro" id="IPR011782">
    <property type="entry name" value="Pept_S1C_Do"/>
</dbReference>
<gene>
    <name evidence="11" type="ORF">DEM34_00515</name>
</gene>
<organism evidence="11 12">
    <name type="scientific">Sediminicurvatus halobius</name>
    <dbReference type="NCBI Taxonomy" id="2182432"/>
    <lineage>
        <taxon>Bacteria</taxon>
        <taxon>Pseudomonadati</taxon>
        <taxon>Pseudomonadota</taxon>
        <taxon>Gammaproteobacteria</taxon>
        <taxon>Chromatiales</taxon>
        <taxon>Ectothiorhodospiraceae</taxon>
        <taxon>Sediminicurvatus</taxon>
    </lineage>
</organism>
<dbReference type="EMBL" id="QFFI01000001">
    <property type="protein sequence ID" value="PWG65782.1"/>
    <property type="molecule type" value="Genomic_DNA"/>
</dbReference>
<dbReference type="SUPFAM" id="SSF50494">
    <property type="entry name" value="Trypsin-like serine proteases"/>
    <property type="match status" value="1"/>
</dbReference>
<name>A0A2U2N9L8_9GAMM</name>
<dbReference type="Pfam" id="PF13365">
    <property type="entry name" value="Trypsin_2"/>
    <property type="match status" value="1"/>
</dbReference>
<dbReference type="InterPro" id="IPR001478">
    <property type="entry name" value="PDZ"/>
</dbReference>
<feature type="active site" description="Charge relay system" evidence="7">
    <location>
        <position position="214"/>
    </location>
</feature>
<dbReference type="Gene3D" id="2.30.42.10">
    <property type="match status" value="2"/>
</dbReference>
<dbReference type="PRINTS" id="PR00834">
    <property type="entry name" value="PROTEASES2C"/>
</dbReference>
<keyword evidence="4" id="KW-0677">Repeat</keyword>
<dbReference type="Pfam" id="PF13180">
    <property type="entry name" value="PDZ_2"/>
    <property type="match status" value="2"/>
</dbReference>
<evidence type="ECO:0000256" key="4">
    <source>
        <dbReference type="ARBA" id="ARBA00022737"/>
    </source>
</evidence>
<dbReference type="OrthoDB" id="9758917at2"/>
<dbReference type="InterPro" id="IPR006311">
    <property type="entry name" value="TAT_signal"/>
</dbReference>
<reference evidence="11 12" key="1">
    <citation type="submission" date="2018-05" db="EMBL/GenBank/DDBJ databases">
        <title>Spiribacter halobius sp. nov., a moderately halophilic bacterium isolated from marine solar saltern.</title>
        <authorList>
            <person name="Zheng W.-S."/>
            <person name="Lu D.-C."/>
            <person name="Du Z.-J."/>
        </authorList>
    </citation>
    <scope>NUCLEOTIDE SEQUENCE [LARGE SCALE GENOMIC DNA]</scope>
    <source>
        <strain evidence="11 12">E85</strain>
    </source>
</reference>
<dbReference type="GO" id="GO:0042597">
    <property type="term" value="C:periplasmic space"/>
    <property type="evidence" value="ECO:0007669"/>
    <property type="project" value="TreeGrafter"/>
</dbReference>
<sequence length="460" mass="48489">MPETHHPVRRRLITLLAVLLLLPGLASAQSAAAPMPSLAPLVEEVSPSVVNIATRGTVEAERNPLMEHPFFRRFFDEMPQPRERQVQSLGSGVIVDADEGYVLTNHHVIANADEITVSLQDERTFEAEVIGSDPETDIAVIRIDADNLEAVTLGDSSELRTGDYVMALGNPFGLDHTVTSGIVSGLGRSLGPRASGARIQDFIQTDASINPGNSGGALVNLEGELVGINTAILSRSGGNIGIGFAVPVNMAETVMQQIIEYGEVRRGQLGVRVQDVTPALAEAMGLETGRGALVAQVSKGSPADEAGLQAGDVITAVDDESVDDASDLGRAIGLKSAGSEVTLSLMRDGESREITATLGERTVETDDRRGGGDAAALGLRIVPLDDRHPLAGELDRGVVVAAVSAESPAAGQLRQGDVITSVNRQPVASPADFRRAVEGESRLLLRVHRGEAARFIVIER</sequence>
<evidence type="ECO:0000256" key="6">
    <source>
        <dbReference type="ARBA" id="ARBA00022825"/>
    </source>
</evidence>
<keyword evidence="12" id="KW-1185">Reference proteome</keyword>
<dbReference type="RefSeq" id="WP_109675142.1">
    <property type="nucleotide sequence ID" value="NZ_CP086615.1"/>
</dbReference>
<evidence type="ECO:0000256" key="3">
    <source>
        <dbReference type="ARBA" id="ARBA00022729"/>
    </source>
</evidence>
<feature type="chain" id="PRO_5039356121" evidence="9">
    <location>
        <begin position="29"/>
        <end position="460"/>
    </location>
</feature>
<evidence type="ECO:0000313" key="12">
    <source>
        <dbReference type="Proteomes" id="UP000245474"/>
    </source>
</evidence>
<dbReference type="InterPro" id="IPR036034">
    <property type="entry name" value="PDZ_sf"/>
</dbReference>
<keyword evidence="6" id="KW-0720">Serine protease</keyword>
<dbReference type="PROSITE" id="PS50106">
    <property type="entry name" value="PDZ"/>
    <property type="match status" value="2"/>
</dbReference>
<dbReference type="CDD" id="cd10839">
    <property type="entry name" value="cpPDZ1_DegP-like"/>
    <property type="match status" value="1"/>
</dbReference>